<name>A0ABU3X4D6_9EURY</name>
<accession>A0ABU3X4D6</accession>
<gene>
    <name evidence="2" type="ORF">F8E02_13005</name>
</gene>
<feature type="transmembrane region" description="Helical" evidence="1">
    <location>
        <begin position="6"/>
        <end position="34"/>
    </location>
</feature>
<dbReference type="Proteomes" id="UP001281203">
    <property type="component" value="Unassembled WGS sequence"/>
</dbReference>
<feature type="transmembrane region" description="Helical" evidence="1">
    <location>
        <begin position="46"/>
        <end position="64"/>
    </location>
</feature>
<protein>
    <recommendedName>
        <fullName evidence="4">Energy-coupling factor transporter transmembrane protein EcfT</fullName>
    </recommendedName>
</protein>
<feature type="transmembrane region" description="Helical" evidence="1">
    <location>
        <begin position="194"/>
        <end position="216"/>
    </location>
</feature>
<evidence type="ECO:0000313" key="2">
    <source>
        <dbReference type="EMBL" id="MDV2482889.1"/>
    </source>
</evidence>
<sequence>MQDPRLRLFAVTALSVAAFTSTAGAVAALAWWLLFTPRTRSLPRPGLLLPLVAMIAATALVSELGGGAGLSYFIRMTVLLLLAAWAYAATEEGEVLAVAVWALGNRIGFEIGLIAEMGLSGLGVLRQEIDQVRVAMALKGIRPGLRSIVPLAVTLIVTELRRSEEIARLLVVRGYTHGGRICPRFRKSTADTPAALSALIPLLLSVLPVGDVFILLGRSF</sequence>
<evidence type="ECO:0000313" key="3">
    <source>
        <dbReference type="Proteomes" id="UP001281203"/>
    </source>
</evidence>
<evidence type="ECO:0008006" key="4">
    <source>
        <dbReference type="Google" id="ProtNLM"/>
    </source>
</evidence>
<keyword evidence="1" id="KW-0472">Membrane</keyword>
<reference evidence="2 3" key="1">
    <citation type="submission" date="2019-10" db="EMBL/GenBank/DDBJ databases">
        <title>Isolation and characterization of Methanoculleus sp. Wushi-C6 from a hot spring well.</title>
        <authorList>
            <person name="Chen S.-C."/>
            <person name="Lan Z.-H."/>
            <person name="You Y.-T."/>
            <person name="Lai M.-C."/>
        </authorList>
    </citation>
    <scope>NUCLEOTIDE SEQUENCE [LARGE SCALE GENOMIC DNA]</scope>
    <source>
        <strain evidence="2 3">Wushi-C6</strain>
    </source>
</reference>
<keyword evidence="1" id="KW-1133">Transmembrane helix</keyword>
<dbReference type="EMBL" id="WBKO01000003">
    <property type="protein sequence ID" value="MDV2482889.1"/>
    <property type="molecule type" value="Genomic_DNA"/>
</dbReference>
<comment type="caution">
    <text evidence="2">The sequence shown here is derived from an EMBL/GenBank/DDBJ whole genome shotgun (WGS) entry which is preliminary data.</text>
</comment>
<keyword evidence="1" id="KW-0812">Transmembrane</keyword>
<dbReference type="RefSeq" id="WP_317066027.1">
    <property type="nucleotide sequence ID" value="NZ_WBKO01000003.1"/>
</dbReference>
<organism evidence="2 3">
    <name type="scientific">Methanoculleus caldifontis</name>
    <dbReference type="NCBI Taxonomy" id="2651577"/>
    <lineage>
        <taxon>Archaea</taxon>
        <taxon>Methanobacteriati</taxon>
        <taxon>Methanobacteriota</taxon>
        <taxon>Stenosarchaea group</taxon>
        <taxon>Methanomicrobia</taxon>
        <taxon>Methanomicrobiales</taxon>
        <taxon>Methanomicrobiaceae</taxon>
        <taxon>Methanoculleus</taxon>
    </lineage>
</organism>
<evidence type="ECO:0000256" key="1">
    <source>
        <dbReference type="SAM" id="Phobius"/>
    </source>
</evidence>
<keyword evidence="3" id="KW-1185">Reference proteome</keyword>
<proteinExistence type="predicted"/>